<evidence type="ECO:0000256" key="5">
    <source>
        <dbReference type="ARBA" id="ARBA00022729"/>
    </source>
</evidence>
<keyword evidence="8 10" id="KW-0472">Membrane</keyword>
<keyword evidence="4 10" id="KW-0812">Transmembrane</keyword>
<dbReference type="RefSeq" id="WP_145641539.1">
    <property type="nucleotide sequence ID" value="NZ_VLKL01000025.1"/>
</dbReference>
<dbReference type="AlphaFoldDB" id="A0A562KR60"/>
<dbReference type="GO" id="GO:0046930">
    <property type="term" value="C:pore complex"/>
    <property type="evidence" value="ECO:0007669"/>
    <property type="project" value="UniProtKB-KW"/>
</dbReference>
<keyword evidence="3 10" id="KW-1134">Transmembrane beta strand</keyword>
<evidence type="ECO:0000256" key="10">
    <source>
        <dbReference type="RuleBase" id="RU364005"/>
    </source>
</evidence>
<evidence type="ECO:0000256" key="2">
    <source>
        <dbReference type="ARBA" id="ARBA00022448"/>
    </source>
</evidence>
<evidence type="ECO:0000256" key="8">
    <source>
        <dbReference type="ARBA" id="ARBA00023136"/>
    </source>
</evidence>
<dbReference type="EMBL" id="VLKL01000025">
    <property type="protein sequence ID" value="TWH97880.1"/>
    <property type="molecule type" value="Genomic_DNA"/>
</dbReference>
<dbReference type="Proteomes" id="UP000317176">
    <property type="component" value="Unassembled WGS sequence"/>
</dbReference>
<evidence type="ECO:0000256" key="6">
    <source>
        <dbReference type="ARBA" id="ARBA00023065"/>
    </source>
</evidence>
<name>A0A562KR60_9BRAD</name>
<dbReference type="OrthoDB" id="7801681at2"/>
<proteinExistence type="inferred from homology"/>
<gene>
    <name evidence="11" type="ORF">IQ17_06118</name>
</gene>
<feature type="signal peptide" evidence="10">
    <location>
        <begin position="1"/>
        <end position="23"/>
    </location>
</feature>
<sequence length="523" mass="54627">MKLTKTLLLGSAAGLMAASGAFAADLPVKAKAVEYVKICSLYGAGFYYIPGTDTCIKLGGYLRAEVAFNTNSNYGISNGSPAGAHNRLSNYYNMRARQDLNIDTRTATEYGVVRTFFDGVFTWTTGGYQGSGSATGGTVYTGNLGLNTSGATPALVGSSVNGTDGNTSAGSLGVYYAFIQFAGFTMGKAVSQFDAPWTNYPGNNIDSLVGGSGTVTGVNQFTYTADFGQGITASFSAEDATAYYQAGNLNMTGATAAGMIGGSYGSNAIGGSRSPNLVGMVRVDQAWGLFQASVAAHDNHVAYYGATEPTGHPDDKWGWAVQLALSIKNIPTGAGDVINISGVYTDGATRYNFQNLAGSSYSMFGNSGVAYQSVGFAYAPDTVFITGSQQETVKTWGFRGAYTHNWDPYWNTALYGAYAQAQYGSLAKTALCGAGGAGGVFGGLAGVTSCNPDFAIGQVGLITRWTPVKNLTFSGDLNWTRLDQKYSGTVGYAGAGTTAKPAALYQLKDQDSITLLLRAQRNW</sequence>
<feature type="chain" id="PRO_5022269070" description="Porin" evidence="10">
    <location>
        <begin position="24"/>
        <end position="523"/>
    </location>
</feature>
<keyword evidence="7 10" id="KW-0626">Porin</keyword>
<accession>A0A562KR60</accession>
<evidence type="ECO:0000313" key="11">
    <source>
        <dbReference type="EMBL" id="TWH97880.1"/>
    </source>
</evidence>
<organism evidence="11 12">
    <name type="scientific">Bradyrhizobium daqingense</name>
    <dbReference type="NCBI Taxonomy" id="993502"/>
    <lineage>
        <taxon>Bacteria</taxon>
        <taxon>Pseudomonadati</taxon>
        <taxon>Pseudomonadota</taxon>
        <taxon>Alphaproteobacteria</taxon>
        <taxon>Hyphomicrobiales</taxon>
        <taxon>Nitrobacteraceae</taxon>
        <taxon>Bradyrhizobium</taxon>
    </lineage>
</organism>
<evidence type="ECO:0000256" key="4">
    <source>
        <dbReference type="ARBA" id="ARBA00022692"/>
    </source>
</evidence>
<comment type="function">
    <text evidence="10">Forms passive diffusion pores that allow small molecular weight hydrophilic materials across the outer membrane.</text>
</comment>
<comment type="subcellular location">
    <subcellularLocation>
        <location evidence="10">Cell outer membrane</location>
        <topology evidence="10">Multi-pass membrane protein</topology>
    </subcellularLocation>
</comment>
<keyword evidence="6 10" id="KW-0406">Ion transport</keyword>
<dbReference type="InterPro" id="IPR003684">
    <property type="entry name" value="Porin_alphabac"/>
</dbReference>
<comment type="similarity">
    <text evidence="1 10">Belongs to the alphaproteobacteria porin family.</text>
</comment>
<evidence type="ECO:0000256" key="3">
    <source>
        <dbReference type="ARBA" id="ARBA00022452"/>
    </source>
</evidence>
<reference evidence="11 12" key="1">
    <citation type="journal article" date="2015" name="Stand. Genomic Sci.">
        <title>Genomic Encyclopedia of Bacterial and Archaeal Type Strains, Phase III: the genomes of soil and plant-associated and newly described type strains.</title>
        <authorList>
            <person name="Whitman W.B."/>
            <person name="Woyke T."/>
            <person name="Klenk H.P."/>
            <person name="Zhou Y."/>
            <person name="Lilburn T.G."/>
            <person name="Beck B.J."/>
            <person name="De Vos P."/>
            <person name="Vandamme P."/>
            <person name="Eisen J.A."/>
            <person name="Garrity G."/>
            <person name="Hugenholtz P."/>
            <person name="Kyrpides N.C."/>
        </authorList>
    </citation>
    <scope>NUCLEOTIDE SEQUENCE [LARGE SCALE GENOMIC DNA]</scope>
    <source>
        <strain evidence="11 12">CGMCC 1.10947</strain>
    </source>
</reference>
<evidence type="ECO:0000256" key="1">
    <source>
        <dbReference type="ARBA" id="ARBA00009521"/>
    </source>
</evidence>
<evidence type="ECO:0000256" key="9">
    <source>
        <dbReference type="ARBA" id="ARBA00023237"/>
    </source>
</evidence>
<comment type="domain">
    <text evidence="10">Consists of 16-stranded beta-barrel sheets, with large surface-exposed loops, that form a transmembrane pore at the center of each barrel. The pore is partially ocluded by a peptide loop that folds into the pore lumen.</text>
</comment>
<comment type="caution">
    <text evidence="11">The sequence shown here is derived from an EMBL/GenBank/DDBJ whole genome shotgun (WGS) entry which is preliminary data.</text>
</comment>
<dbReference type="Pfam" id="PF02530">
    <property type="entry name" value="Porin_2"/>
    <property type="match status" value="1"/>
</dbReference>
<evidence type="ECO:0000313" key="12">
    <source>
        <dbReference type="Proteomes" id="UP000317176"/>
    </source>
</evidence>
<dbReference type="GO" id="GO:0006811">
    <property type="term" value="P:monoatomic ion transport"/>
    <property type="evidence" value="ECO:0007669"/>
    <property type="project" value="UniProtKB-KW"/>
</dbReference>
<keyword evidence="12" id="KW-1185">Reference proteome</keyword>
<dbReference type="GO" id="GO:0015288">
    <property type="term" value="F:porin activity"/>
    <property type="evidence" value="ECO:0007669"/>
    <property type="project" value="UniProtKB-KW"/>
</dbReference>
<evidence type="ECO:0000256" key="7">
    <source>
        <dbReference type="ARBA" id="ARBA00023114"/>
    </source>
</evidence>
<dbReference type="GO" id="GO:0009279">
    <property type="term" value="C:cell outer membrane"/>
    <property type="evidence" value="ECO:0007669"/>
    <property type="project" value="UniProtKB-SubCell"/>
</dbReference>
<protein>
    <recommendedName>
        <fullName evidence="10">Porin</fullName>
    </recommendedName>
</protein>
<keyword evidence="9 10" id="KW-0998">Cell outer membrane</keyword>
<keyword evidence="2 10" id="KW-0813">Transport</keyword>
<keyword evidence="5 10" id="KW-0732">Signal</keyword>